<dbReference type="OrthoDB" id="290760at2759"/>
<sequence length="374" mass="44100">MQLSYINRLQSQGINVYKPQEGNQAIPNRVRSILQSKFYKRPKSGLKTQNQKTQKSDSFWVSPLKNKDIPEVIHRNKSQPKKNFYLISVNEITKKKRNSSITPSKLKINPQIDNSQDQFEKNMILGISKSLTNKYSTPKCRVFTEPEQNDNNNDSFLDVLQYKSGIQILKESLLKIYQTLPFELNITQQRELVRRIVLEETHLIEKKNQQAQEWLLKMSPILKKQIMEDKTFWYPSTKLNQNIIKKDINQMFGVGSSRLLQPGEEASIIELMIQILESNQNILKILKTDVQDISKQILQFQQLEYLQQYPQCMKQLLYHWQLFVTRLLCIQVQKENNQITNQDLIILCKRNHTLDFRQDKQSNLATLLLNYLQN</sequence>
<proteinExistence type="predicted"/>
<dbReference type="AlphaFoldDB" id="A0A8S1N804"/>
<evidence type="ECO:0000313" key="2">
    <source>
        <dbReference type="Proteomes" id="UP000692954"/>
    </source>
</evidence>
<name>A0A8S1N804_9CILI</name>
<dbReference type="Proteomes" id="UP000692954">
    <property type="component" value="Unassembled WGS sequence"/>
</dbReference>
<evidence type="ECO:0000313" key="1">
    <source>
        <dbReference type="EMBL" id="CAD8088888.1"/>
    </source>
</evidence>
<dbReference type="EMBL" id="CAJJDN010000053">
    <property type="protein sequence ID" value="CAD8088888.1"/>
    <property type="molecule type" value="Genomic_DNA"/>
</dbReference>
<organism evidence="1 2">
    <name type="scientific">Paramecium sonneborni</name>
    <dbReference type="NCBI Taxonomy" id="65129"/>
    <lineage>
        <taxon>Eukaryota</taxon>
        <taxon>Sar</taxon>
        <taxon>Alveolata</taxon>
        <taxon>Ciliophora</taxon>
        <taxon>Intramacronucleata</taxon>
        <taxon>Oligohymenophorea</taxon>
        <taxon>Peniculida</taxon>
        <taxon>Parameciidae</taxon>
        <taxon>Paramecium</taxon>
    </lineage>
</organism>
<reference evidence="1" key="1">
    <citation type="submission" date="2021-01" db="EMBL/GenBank/DDBJ databases">
        <authorList>
            <consortium name="Genoscope - CEA"/>
            <person name="William W."/>
        </authorList>
    </citation>
    <scope>NUCLEOTIDE SEQUENCE</scope>
</reference>
<keyword evidence="2" id="KW-1185">Reference proteome</keyword>
<comment type="caution">
    <text evidence="1">The sequence shown here is derived from an EMBL/GenBank/DDBJ whole genome shotgun (WGS) entry which is preliminary data.</text>
</comment>
<accession>A0A8S1N804</accession>
<protein>
    <submittedName>
        <fullName evidence="1">Uncharacterized protein</fullName>
    </submittedName>
</protein>
<gene>
    <name evidence="1" type="ORF">PSON_ATCC_30995.1.T0530155</name>
</gene>